<evidence type="ECO:0000256" key="30">
    <source>
        <dbReference type="PROSITE-ProRule" id="PRU10007"/>
    </source>
</evidence>
<dbReference type="CDD" id="cd07132">
    <property type="entry name" value="ALDH_F3AB"/>
    <property type="match status" value="1"/>
</dbReference>
<dbReference type="AlphaFoldDB" id="A0A6P3FIM1"/>
<evidence type="ECO:0000256" key="11">
    <source>
        <dbReference type="ARBA" id="ARBA00023002"/>
    </source>
</evidence>
<dbReference type="OrthoDB" id="440325at2759"/>
<dbReference type="Proteomes" id="UP000515203">
    <property type="component" value="Unplaced"/>
</dbReference>
<comment type="catalytic activity">
    <reaction evidence="24">
        <text>a fatty aldehyde + NAD(+) + H2O = a fatty acid + NADH + 2 H(+)</text>
        <dbReference type="Rhea" id="RHEA:49832"/>
        <dbReference type="ChEBI" id="CHEBI:15377"/>
        <dbReference type="ChEBI" id="CHEBI:15378"/>
        <dbReference type="ChEBI" id="CHEBI:28868"/>
        <dbReference type="ChEBI" id="CHEBI:35746"/>
        <dbReference type="ChEBI" id="CHEBI:57540"/>
        <dbReference type="ChEBI" id="CHEBI:57945"/>
    </reaction>
</comment>
<sequence>MERQVQRLRQAFGSGRSRPLQFRRQQLEALRRMVQEHEKDILAAIGADLCKTEFNAYSQEVITILTEIDFMLANLPEWITPKAAKKTMLTLLDEACVRPEPLGVVLIIGAWNYPFVLSLHPLVGAIAAGNAAIVKPSELSESTANILTKLLPQYLDQDLYAVINGGVEETTELLKHRFDHIFYTGSAAVGKIVMAAAAKHLTPVTLELGGKSPCYVDKDCDLDVVCRRITWGKLMNCGQTCIAPDYVLCDASLQNQIVQKIKETVKEFYGENIKESPDYERIINLRHFKRVQSLLEGQKIALGGETDEATRYIAPTILTDVDPKSKVMQEEIFGPILPIVPVKNADEAIDFINAREKPLALYIFSNNNKLIKQMIDETSSGGVTVNDVIMHFTLNALPFGGVGSSGMGAYHGKYSFDTFSHYRSCLLKSLRREGANKLRYPPNSQSKVNLAKVLLLKQFNKGKVGLLLLSLLCVVAAVFYKKYQAVLRRKSLLLSLVVHRLLWSSTQ</sequence>
<accession>A0A6P3FIM1</accession>
<feature type="domain" description="Aldehyde dehydrogenase" evidence="33">
    <location>
        <begin position="3"/>
        <end position="423"/>
    </location>
</feature>
<comment type="similarity">
    <text evidence="3 28 31">Belongs to the aldehyde dehydrogenase family.</text>
</comment>
<evidence type="ECO:0000256" key="3">
    <source>
        <dbReference type="ARBA" id="ARBA00009986"/>
    </source>
</evidence>
<dbReference type="GO" id="GO:0120553">
    <property type="term" value="F:farnesal dehydrogenase (NAD+) activity"/>
    <property type="evidence" value="ECO:0007669"/>
    <property type="project" value="UniProtKB-EC"/>
</dbReference>
<evidence type="ECO:0000256" key="12">
    <source>
        <dbReference type="ARBA" id="ARBA00023027"/>
    </source>
</evidence>
<dbReference type="InterPro" id="IPR029510">
    <property type="entry name" value="Ald_DH_CS_GLU"/>
</dbReference>
<keyword evidence="10 32" id="KW-1133">Transmembrane helix</keyword>
<evidence type="ECO:0000256" key="21">
    <source>
        <dbReference type="ARBA" id="ARBA00048648"/>
    </source>
</evidence>
<keyword evidence="11 28" id="KW-0560">Oxidoreductase</keyword>
<dbReference type="PIRSF" id="PIRSF036492">
    <property type="entry name" value="ALDH"/>
    <property type="match status" value="1"/>
</dbReference>
<keyword evidence="5" id="KW-0597">Phosphoprotein</keyword>
<evidence type="ECO:0000256" key="17">
    <source>
        <dbReference type="ARBA" id="ARBA00047920"/>
    </source>
</evidence>
<dbReference type="GO" id="GO:0006631">
    <property type="term" value="P:fatty acid metabolic process"/>
    <property type="evidence" value="ECO:0007669"/>
    <property type="project" value="UniProtKB-KW"/>
</dbReference>
<dbReference type="GO" id="GO:0005789">
    <property type="term" value="C:endoplasmic reticulum membrane"/>
    <property type="evidence" value="ECO:0007669"/>
    <property type="project" value="UniProtKB-SubCell"/>
</dbReference>
<dbReference type="FunFam" id="3.40.309.10:FF:000003">
    <property type="entry name" value="Aldehyde dehydrogenase"/>
    <property type="match status" value="1"/>
</dbReference>
<evidence type="ECO:0000256" key="14">
    <source>
        <dbReference type="ARBA" id="ARBA00023136"/>
    </source>
</evidence>
<dbReference type="PROSITE" id="PS00687">
    <property type="entry name" value="ALDEHYDE_DEHYDR_GLU"/>
    <property type="match status" value="1"/>
</dbReference>
<evidence type="ECO:0000256" key="23">
    <source>
        <dbReference type="ARBA" id="ARBA00048826"/>
    </source>
</evidence>
<keyword evidence="6 32" id="KW-0812">Transmembrane</keyword>
<dbReference type="PANTHER" id="PTHR43570:SF9">
    <property type="entry name" value="ALDEHYDE DEHYDROGENASE FAMILY 3 MEMBER A2"/>
    <property type="match status" value="1"/>
</dbReference>
<keyword evidence="12" id="KW-0520">NAD</keyword>
<comment type="catalytic activity">
    <reaction evidence="22">
        <text>octanal + NAD(+) + H2O = octanoate + NADH + 2 H(+)</text>
        <dbReference type="Rhea" id="RHEA:44100"/>
        <dbReference type="ChEBI" id="CHEBI:15377"/>
        <dbReference type="ChEBI" id="CHEBI:15378"/>
        <dbReference type="ChEBI" id="CHEBI:17935"/>
        <dbReference type="ChEBI" id="CHEBI:25646"/>
        <dbReference type="ChEBI" id="CHEBI:57540"/>
        <dbReference type="ChEBI" id="CHEBI:57945"/>
    </reaction>
</comment>
<evidence type="ECO:0000256" key="26">
    <source>
        <dbReference type="ARBA" id="ARBA00049148"/>
    </source>
</evidence>
<organism evidence="34 35">
    <name type="scientific">Octodon degus</name>
    <name type="common">Degu</name>
    <name type="synonym">Sciurus degus</name>
    <dbReference type="NCBI Taxonomy" id="10160"/>
    <lineage>
        <taxon>Eukaryota</taxon>
        <taxon>Metazoa</taxon>
        <taxon>Chordata</taxon>
        <taxon>Craniata</taxon>
        <taxon>Vertebrata</taxon>
        <taxon>Euteleostomi</taxon>
        <taxon>Mammalia</taxon>
        <taxon>Eutheria</taxon>
        <taxon>Euarchontoglires</taxon>
        <taxon>Glires</taxon>
        <taxon>Rodentia</taxon>
        <taxon>Hystricomorpha</taxon>
        <taxon>Octodontidae</taxon>
        <taxon>Octodon</taxon>
    </lineage>
</organism>
<evidence type="ECO:0000259" key="33">
    <source>
        <dbReference type="Pfam" id="PF00171"/>
    </source>
</evidence>
<evidence type="ECO:0000256" key="9">
    <source>
        <dbReference type="ARBA" id="ARBA00022848"/>
    </source>
</evidence>
<comment type="catalytic activity">
    <reaction evidence="27">
        <text>an aldehyde + NAD(+) + H2O = a carboxylate + NADH + 2 H(+)</text>
        <dbReference type="Rhea" id="RHEA:16185"/>
        <dbReference type="ChEBI" id="CHEBI:15377"/>
        <dbReference type="ChEBI" id="CHEBI:15378"/>
        <dbReference type="ChEBI" id="CHEBI:17478"/>
        <dbReference type="ChEBI" id="CHEBI:29067"/>
        <dbReference type="ChEBI" id="CHEBI:57540"/>
        <dbReference type="ChEBI" id="CHEBI:57945"/>
        <dbReference type="EC" id="1.2.1.3"/>
    </reaction>
</comment>
<dbReference type="InterPro" id="IPR016160">
    <property type="entry name" value="Ald_DH_CS_CYS"/>
</dbReference>
<comment type="catalytic activity">
    <reaction evidence="21">
        <text>octadecanal + NAD(+) + H2O = octadecanoate + NADH + 2 H(+)</text>
        <dbReference type="Rhea" id="RHEA:44020"/>
        <dbReference type="ChEBI" id="CHEBI:15377"/>
        <dbReference type="ChEBI" id="CHEBI:15378"/>
        <dbReference type="ChEBI" id="CHEBI:17034"/>
        <dbReference type="ChEBI" id="CHEBI:25629"/>
        <dbReference type="ChEBI" id="CHEBI:57540"/>
        <dbReference type="ChEBI" id="CHEBI:57945"/>
    </reaction>
</comment>
<dbReference type="CTD" id="224"/>
<feature type="active site" evidence="29">
    <location>
        <position position="241"/>
    </location>
</feature>
<name>A0A6P3FIM1_OCTDE</name>
<comment type="catalytic activity">
    <reaction evidence="23">
        <text>(2E)-hexadecenal + NAD(+) + H2O = (E)-hexadec-2-enoate + NADH + 2 H(+)</text>
        <dbReference type="Rhea" id="RHEA:36135"/>
        <dbReference type="ChEBI" id="CHEBI:15377"/>
        <dbReference type="ChEBI" id="CHEBI:15378"/>
        <dbReference type="ChEBI" id="CHEBI:17585"/>
        <dbReference type="ChEBI" id="CHEBI:57540"/>
        <dbReference type="ChEBI" id="CHEBI:57945"/>
        <dbReference type="ChEBI" id="CHEBI:72745"/>
    </reaction>
</comment>
<comment type="catalytic activity">
    <reaction evidence="20">
        <text>22-oxodocosanoate + NAD(+) + H2O = docosanedioate + NADH + 2 H(+)</text>
        <dbReference type="Rhea" id="RHEA:39015"/>
        <dbReference type="ChEBI" id="CHEBI:15377"/>
        <dbReference type="ChEBI" id="CHEBI:15378"/>
        <dbReference type="ChEBI" id="CHEBI:57540"/>
        <dbReference type="ChEBI" id="CHEBI:57945"/>
        <dbReference type="ChEBI" id="CHEBI:76298"/>
        <dbReference type="ChEBI" id="CHEBI:76299"/>
    </reaction>
</comment>
<comment type="catalytic activity">
    <reaction evidence="19">
        <text>dodecanoate + NADH + 2 H(+) = dodecanal + NAD(+) + H2O</text>
        <dbReference type="Rhea" id="RHEA:44168"/>
        <dbReference type="ChEBI" id="CHEBI:15377"/>
        <dbReference type="ChEBI" id="CHEBI:15378"/>
        <dbReference type="ChEBI" id="CHEBI:18262"/>
        <dbReference type="ChEBI" id="CHEBI:27836"/>
        <dbReference type="ChEBI" id="CHEBI:57540"/>
        <dbReference type="ChEBI" id="CHEBI:57945"/>
    </reaction>
</comment>
<keyword evidence="34" id="KW-1185">Reference proteome</keyword>
<comment type="catalytic activity">
    <reaction evidence="17">
        <text>(2E,6E)-farnesal + NAD(+) + H2O = (2E,6E)-farnesoate + NADH + 2 H(+)</text>
        <dbReference type="Rhea" id="RHEA:24216"/>
        <dbReference type="ChEBI" id="CHEBI:15377"/>
        <dbReference type="ChEBI" id="CHEBI:15378"/>
        <dbReference type="ChEBI" id="CHEBI:15894"/>
        <dbReference type="ChEBI" id="CHEBI:57540"/>
        <dbReference type="ChEBI" id="CHEBI:57945"/>
        <dbReference type="ChEBI" id="CHEBI:83276"/>
        <dbReference type="EC" id="1.2.1.94"/>
    </reaction>
</comment>
<protein>
    <recommendedName>
        <fullName evidence="28">Aldehyde dehydrogenase</fullName>
    </recommendedName>
</protein>
<keyword evidence="8" id="KW-0276">Fatty acid metabolism</keyword>
<dbReference type="PANTHER" id="PTHR43570">
    <property type="entry name" value="ALDEHYDE DEHYDROGENASE"/>
    <property type="match status" value="1"/>
</dbReference>
<dbReference type="Gene3D" id="3.40.309.10">
    <property type="entry name" value="Aldehyde Dehydrogenase, Chain A, domain 2"/>
    <property type="match status" value="1"/>
</dbReference>
<evidence type="ECO:0000256" key="19">
    <source>
        <dbReference type="ARBA" id="ARBA00048322"/>
    </source>
</evidence>
<evidence type="ECO:0000256" key="10">
    <source>
        <dbReference type="ARBA" id="ARBA00022989"/>
    </source>
</evidence>
<evidence type="ECO:0000256" key="22">
    <source>
        <dbReference type="ARBA" id="ARBA00048806"/>
    </source>
</evidence>
<dbReference type="GO" id="GO:0006081">
    <property type="term" value="P:aldehyde metabolic process"/>
    <property type="evidence" value="ECO:0007669"/>
    <property type="project" value="InterPro"/>
</dbReference>
<dbReference type="Gene3D" id="3.40.605.10">
    <property type="entry name" value="Aldehyde Dehydrogenase, Chain A, domain 1"/>
    <property type="match status" value="1"/>
</dbReference>
<evidence type="ECO:0000313" key="35">
    <source>
        <dbReference type="RefSeq" id="XP_004647983.1"/>
    </source>
</evidence>
<comment type="catalytic activity">
    <reaction evidence="16">
        <text>heptanal + NAD(+) + H2O = heptanoate + NADH + 2 H(+)</text>
        <dbReference type="Rhea" id="RHEA:44108"/>
        <dbReference type="ChEBI" id="CHEBI:15377"/>
        <dbReference type="ChEBI" id="CHEBI:15378"/>
        <dbReference type="ChEBI" id="CHEBI:32362"/>
        <dbReference type="ChEBI" id="CHEBI:34787"/>
        <dbReference type="ChEBI" id="CHEBI:57540"/>
        <dbReference type="ChEBI" id="CHEBI:57945"/>
    </reaction>
</comment>
<comment type="catalytic activity">
    <reaction evidence="25">
        <text>decanal + NAD(+) + H2O = decanoate + NADH + 2 H(+)</text>
        <dbReference type="Rhea" id="RHEA:44104"/>
        <dbReference type="ChEBI" id="CHEBI:15377"/>
        <dbReference type="ChEBI" id="CHEBI:15378"/>
        <dbReference type="ChEBI" id="CHEBI:27689"/>
        <dbReference type="ChEBI" id="CHEBI:31457"/>
        <dbReference type="ChEBI" id="CHEBI:57540"/>
        <dbReference type="ChEBI" id="CHEBI:57945"/>
    </reaction>
</comment>
<evidence type="ECO:0000313" key="34">
    <source>
        <dbReference type="Proteomes" id="UP000515203"/>
    </source>
</evidence>
<evidence type="ECO:0000256" key="2">
    <source>
        <dbReference type="ARBA" id="ARBA00004524"/>
    </source>
</evidence>
<gene>
    <name evidence="35" type="primary">Aldh3a2</name>
</gene>
<evidence type="ECO:0000256" key="1">
    <source>
        <dbReference type="ARBA" id="ARBA00004131"/>
    </source>
</evidence>
<comment type="catalytic activity">
    <reaction evidence="26">
        <text>hexadecanoate + NADH + 2 H(+) = hexadecanal + NAD(+) + H2O</text>
        <dbReference type="Rhea" id="RHEA:33739"/>
        <dbReference type="ChEBI" id="CHEBI:7896"/>
        <dbReference type="ChEBI" id="CHEBI:15377"/>
        <dbReference type="ChEBI" id="CHEBI:15378"/>
        <dbReference type="ChEBI" id="CHEBI:17600"/>
        <dbReference type="ChEBI" id="CHEBI:57540"/>
        <dbReference type="ChEBI" id="CHEBI:57945"/>
    </reaction>
</comment>
<dbReference type="SUPFAM" id="SSF53720">
    <property type="entry name" value="ALDH-like"/>
    <property type="match status" value="1"/>
</dbReference>
<dbReference type="InterPro" id="IPR016161">
    <property type="entry name" value="Ald_DH/histidinol_DH"/>
</dbReference>
<comment type="subunit">
    <text evidence="4">Homodimer.</text>
</comment>
<evidence type="ECO:0000256" key="18">
    <source>
        <dbReference type="ARBA" id="ARBA00047959"/>
    </source>
</evidence>
<dbReference type="InParanoid" id="A0A6P3FIM1"/>
<evidence type="ECO:0000256" key="4">
    <source>
        <dbReference type="ARBA" id="ARBA00011738"/>
    </source>
</evidence>
<reference evidence="35" key="1">
    <citation type="submission" date="2025-08" db="UniProtKB">
        <authorList>
            <consortium name="RefSeq"/>
        </authorList>
    </citation>
    <scope>IDENTIFICATION</scope>
</reference>
<evidence type="ECO:0000256" key="5">
    <source>
        <dbReference type="ARBA" id="ARBA00022553"/>
    </source>
</evidence>
<proteinExistence type="inferred from homology"/>
<evidence type="ECO:0000256" key="7">
    <source>
        <dbReference type="ARBA" id="ARBA00022824"/>
    </source>
</evidence>
<dbReference type="InterPro" id="IPR016162">
    <property type="entry name" value="Ald_DH_N"/>
</dbReference>
<evidence type="ECO:0000256" key="6">
    <source>
        <dbReference type="ARBA" id="ARBA00022692"/>
    </source>
</evidence>
<keyword evidence="9" id="KW-0492">Microsome</keyword>
<dbReference type="InterPro" id="IPR012394">
    <property type="entry name" value="Aldehyde_DH_NAD(P)"/>
</dbReference>
<dbReference type="PROSITE" id="PS00070">
    <property type="entry name" value="ALDEHYDE_DEHYDR_CYS"/>
    <property type="match status" value="1"/>
</dbReference>
<evidence type="ECO:0000256" key="8">
    <source>
        <dbReference type="ARBA" id="ARBA00022832"/>
    </source>
</evidence>
<dbReference type="GeneID" id="101581286"/>
<evidence type="ECO:0000256" key="31">
    <source>
        <dbReference type="RuleBase" id="RU003345"/>
    </source>
</evidence>
<evidence type="ECO:0000256" key="28">
    <source>
        <dbReference type="PIRNR" id="PIRNR036492"/>
    </source>
</evidence>
<dbReference type="FunCoup" id="A0A6P3FIM1">
    <property type="interactions" value="2956"/>
</dbReference>
<evidence type="ECO:0000256" key="20">
    <source>
        <dbReference type="ARBA" id="ARBA00048607"/>
    </source>
</evidence>
<evidence type="ECO:0000256" key="16">
    <source>
        <dbReference type="ARBA" id="ARBA00047531"/>
    </source>
</evidence>
<keyword evidence="14 32" id="KW-0472">Membrane</keyword>
<evidence type="ECO:0000256" key="13">
    <source>
        <dbReference type="ARBA" id="ARBA00023098"/>
    </source>
</evidence>
<keyword evidence="13" id="KW-0443">Lipid metabolism</keyword>
<evidence type="ECO:0000256" key="24">
    <source>
        <dbReference type="ARBA" id="ARBA00048895"/>
    </source>
</evidence>
<dbReference type="GO" id="GO:0004028">
    <property type="term" value="F:3-chloroallyl aldehyde dehydrogenase activity"/>
    <property type="evidence" value="ECO:0007669"/>
    <property type="project" value="TreeGrafter"/>
</dbReference>
<comment type="subcellular location">
    <subcellularLocation>
        <location evidence="1">Endoplasmic reticulum membrane</location>
        <topology evidence="1">Single-pass membrane protein</topology>
        <orientation evidence="1">Cytoplasmic side</orientation>
    </subcellularLocation>
    <subcellularLocation>
        <location evidence="2">Microsome membrane</location>
    </subcellularLocation>
</comment>
<dbReference type="FunFam" id="3.40.605.10:FF:000004">
    <property type="entry name" value="Aldehyde dehydrogenase"/>
    <property type="match status" value="1"/>
</dbReference>
<evidence type="ECO:0000256" key="32">
    <source>
        <dbReference type="SAM" id="Phobius"/>
    </source>
</evidence>
<evidence type="ECO:0000256" key="27">
    <source>
        <dbReference type="ARBA" id="ARBA00049194"/>
    </source>
</evidence>
<comment type="catalytic activity">
    <reaction evidence="18">
        <text>tetradecanal + NAD(+) + H2O = tetradecanoate + NADH + 2 H(+)</text>
        <dbReference type="Rhea" id="RHEA:44172"/>
        <dbReference type="ChEBI" id="CHEBI:15377"/>
        <dbReference type="ChEBI" id="CHEBI:15378"/>
        <dbReference type="ChEBI" id="CHEBI:30807"/>
        <dbReference type="ChEBI" id="CHEBI:57540"/>
        <dbReference type="ChEBI" id="CHEBI:57945"/>
        <dbReference type="ChEBI" id="CHEBI:84067"/>
    </reaction>
</comment>
<feature type="transmembrane region" description="Helical" evidence="32">
    <location>
        <begin position="464"/>
        <end position="480"/>
    </location>
</feature>
<evidence type="ECO:0000256" key="15">
    <source>
        <dbReference type="ARBA" id="ARBA00047498"/>
    </source>
</evidence>
<evidence type="ECO:0000256" key="25">
    <source>
        <dbReference type="ARBA" id="ARBA00048972"/>
    </source>
</evidence>
<dbReference type="RefSeq" id="XP_004647983.1">
    <property type="nucleotide sequence ID" value="XM_004647926.2"/>
</dbReference>
<keyword evidence="7" id="KW-0256">Endoplasmic reticulum</keyword>
<dbReference type="InterPro" id="IPR016163">
    <property type="entry name" value="Ald_DH_C"/>
</dbReference>
<evidence type="ECO:0000256" key="29">
    <source>
        <dbReference type="PIRSR" id="PIRSR036492-1"/>
    </source>
</evidence>
<feature type="active site" evidence="29 30">
    <location>
        <position position="207"/>
    </location>
</feature>
<dbReference type="Pfam" id="PF00171">
    <property type="entry name" value="Aldedh"/>
    <property type="match status" value="1"/>
</dbReference>
<comment type="catalytic activity">
    <reaction evidence="15">
        <text>2,6,10,14-tetramethylpentadecanal + NAD(+) + H2O = 2,6,10,14-tetramethylpentadecanoate + NADH + 2 H(+)</text>
        <dbReference type="Rhea" id="RHEA:44016"/>
        <dbReference type="ChEBI" id="CHEBI:15377"/>
        <dbReference type="ChEBI" id="CHEBI:15378"/>
        <dbReference type="ChEBI" id="CHEBI:49189"/>
        <dbReference type="ChEBI" id="CHEBI:57540"/>
        <dbReference type="ChEBI" id="CHEBI:57945"/>
        <dbReference type="ChEBI" id="CHEBI:77268"/>
    </reaction>
</comment>
<dbReference type="InterPro" id="IPR015590">
    <property type="entry name" value="Aldehyde_DH_dom"/>
</dbReference>